<proteinExistence type="predicted"/>
<sequence>MLEIENVTISYGDLTILDNVNLVVNNTPVILLGPNGSGKTSLIRAISGLIPYKGSIKIKGKEVRNSRGILEYSTNLPEVYTIASTPWEIAKINTELKGGDPNEFLKLVDFLEVDKKVIKRPIYRLSTGQNSLVRLALTLFTEPKIVTLDEPFENVDVKRRNKVLELIKGRVKEGIIVTHDLRIPKLLEGVKVYSVSNGKLVEGIDENI</sequence>
<dbReference type="Gene3D" id="3.40.50.300">
    <property type="entry name" value="P-loop containing nucleotide triphosphate hydrolases"/>
    <property type="match status" value="1"/>
</dbReference>
<dbReference type="InterPro" id="IPR003439">
    <property type="entry name" value="ABC_transporter-like_ATP-bd"/>
</dbReference>
<gene>
    <name evidence="4" type="ORF">CM19_00155</name>
</gene>
<evidence type="ECO:0000256" key="2">
    <source>
        <dbReference type="ARBA" id="ARBA00022840"/>
    </source>
</evidence>
<keyword evidence="2" id="KW-0067">ATP-binding</keyword>
<keyword evidence="1" id="KW-0547">Nucleotide-binding</keyword>
<dbReference type="PROSITE" id="PS50893">
    <property type="entry name" value="ABC_TRANSPORTER_2"/>
    <property type="match status" value="1"/>
</dbReference>
<dbReference type="GO" id="GO:0016887">
    <property type="term" value="F:ATP hydrolysis activity"/>
    <property type="evidence" value="ECO:0007669"/>
    <property type="project" value="InterPro"/>
</dbReference>
<dbReference type="PANTHER" id="PTHR43850:SF2">
    <property type="entry name" value="ABC TRANSPORTER ATP-BINDING PROTEIN MA_4021-RELATED"/>
    <property type="match status" value="1"/>
</dbReference>
<dbReference type="EMBL" id="JFZT01000005">
    <property type="protein sequence ID" value="EZQ12024.1"/>
    <property type="molecule type" value="Genomic_DNA"/>
</dbReference>
<evidence type="ECO:0000256" key="1">
    <source>
        <dbReference type="ARBA" id="ARBA00022741"/>
    </source>
</evidence>
<dbReference type="Pfam" id="PF00005">
    <property type="entry name" value="ABC_tran"/>
    <property type="match status" value="1"/>
</dbReference>
<dbReference type="Proteomes" id="UP000024332">
    <property type="component" value="Unassembled WGS sequence"/>
</dbReference>
<evidence type="ECO:0000313" key="4">
    <source>
        <dbReference type="EMBL" id="EZQ12024.1"/>
    </source>
</evidence>
<comment type="caution">
    <text evidence="4">The sequence shown here is derived from an EMBL/GenBank/DDBJ whole genome shotgun (WGS) entry which is preliminary data.</text>
</comment>
<protein>
    <submittedName>
        <fullName evidence="4">ABC transporter ATPase</fullName>
    </submittedName>
</protein>
<dbReference type="InterPro" id="IPR027417">
    <property type="entry name" value="P-loop_NTPase"/>
</dbReference>
<dbReference type="RefSeq" id="WP_048098467.1">
    <property type="nucleotide sequence ID" value="NZ_JFZT01000005.1"/>
</dbReference>
<dbReference type="STRING" id="1160895.CM19_00155"/>
<dbReference type="OrthoDB" id="18209at2157"/>
<name>A0A031LX12_9CREN</name>
<dbReference type="InterPro" id="IPR003593">
    <property type="entry name" value="AAA+_ATPase"/>
</dbReference>
<keyword evidence="5" id="KW-1185">Reference proteome</keyword>
<reference evidence="4 5" key="1">
    <citation type="submission" date="2014-03" db="EMBL/GenBank/DDBJ databases">
        <title>Draft genome sequence of the novel thermoacidophilic archaea Acidianus copahuensis ALE1 strain, isolated from Copahue volcanic area in Neuquen Argentina.</title>
        <authorList>
            <person name="Urbieta M.S."/>
            <person name="Rascovan N."/>
            <person name="Castro C."/>
            <person name="Revale S."/>
            <person name="Giaveno M.A."/>
            <person name="Vazquez M.P."/>
            <person name="Donati E.R."/>
        </authorList>
    </citation>
    <scope>NUCLEOTIDE SEQUENCE [LARGE SCALE GENOMIC DNA]</scope>
    <source>
        <strain evidence="4 5">ALE1</strain>
    </source>
</reference>
<dbReference type="PANTHER" id="PTHR43850">
    <property type="entry name" value="ABC TRANSPORTER ATP-BINDING PROTEIN MA_4021-RELATED"/>
    <property type="match status" value="1"/>
</dbReference>
<dbReference type="SMART" id="SM00382">
    <property type="entry name" value="AAA"/>
    <property type="match status" value="1"/>
</dbReference>
<accession>A0A031LX12</accession>
<organism evidence="4 5">
    <name type="scientific">Candidatus Acidianus copahuensis</name>
    <dbReference type="NCBI Taxonomy" id="1160895"/>
    <lineage>
        <taxon>Archaea</taxon>
        <taxon>Thermoproteota</taxon>
        <taxon>Thermoprotei</taxon>
        <taxon>Sulfolobales</taxon>
        <taxon>Sulfolobaceae</taxon>
        <taxon>Acidianus</taxon>
    </lineage>
</organism>
<dbReference type="AlphaFoldDB" id="A0A031LX12"/>
<dbReference type="SUPFAM" id="SSF52540">
    <property type="entry name" value="P-loop containing nucleoside triphosphate hydrolases"/>
    <property type="match status" value="1"/>
</dbReference>
<dbReference type="GO" id="GO:0005524">
    <property type="term" value="F:ATP binding"/>
    <property type="evidence" value="ECO:0007669"/>
    <property type="project" value="UniProtKB-KW"/>
</dbReference>
<evidence type="ECO:0000313" key="5">
    <source>
        <dbReference type="Proteomes" id="UP000024332"/>
    </source>
</evidence>
<feature type="domain" description="ABC transporter" evidence="3">
    <location>
        <begin position="2"/>
        <end position="208"/>
    </location>
</feature>
<evidence type="ECO:0000259" key="3">
    <source>
        <dbReference type="PROSITE" id="PS50893"/>
    </source>
</evidence>